<proteinExistence type="predicted"/>
<organism evidence="2 3">
    <name type="scientific">Phytophthora megakarya</name>
    <dbReference type="NCBI Taxonomy" id="4795"/>
    <lineage>
        <taxon>Eukaryota</taxon>
        <taxon>Sar</taxon>
        <taxon>Stramenopiles</taxon>
        <taxon>Oomycota</taxon>
        <taxon>Peronosporomycetes</taxon>
        <taxon>Peronosporales</taxon>
        <taxon>Peronosporaceae</taxon>
        <taxon>Phytophthora</taxon>
    </lineage>
</organism>
<keyword evidence="3" id="KW-1185">Reference proteome</keyword>
<evidence type="ECO:0000256" key="1">
    <source>
        <dbReference type="SAM" id="MobiDB-lite"/>
    </source>
</evidence>
<feature type="compositionally biased region" description="Basic residues" evidence="1">
    <location>
        <begin position="153"/>
        <end position="164"/>
    </location>
</feature>
<evidence type="ECO:0000313" key="3">
    <source>
        <dbReference type="Proteomes" id="UP000198211"/>
    </source>
</evidence>
<accession>A0A225VVJ3</accession>
<comment type="caution">
    <text evidence="2">The sequence shown here is derived from an EMBL/GenBank/DDBJ whole genome shotgun (WGS) entry which is preliminary data.</text>
</comment>
<sequence>MDEKNENEGTVDTSELIEKVTALSRDVLLKDAVEEDVRRAELYVATARPTKIAIRFVRRRREEEECERRVAPFSDGEWVPAPGWGETTSVPTTVVADDDEATQRQVHAVTEQANVQMMDTKRVENTVPESPKTANMSSATINTDITAQWQERKRARKAAKRLKDKARVARQRRDAYENEVEREADAAVIRSQRSGKAEEAYEALEMRRQHRQLDGGDPRDLETDVGAEDGLPTAVMSVNGQMKRVKLDSGARFTVAGTD</sequence>
<protein>
    <submittedName>
        <fullName evidence="2">Uncharacterized protein</fullName>
    </submittedName>
</protein>
<name>A0A225VVJ3_9STRA</name>
<feature type="region of interest" description="Disordered" evidence="1">
    <location>
        <begin position="150"/>
        <end position="230"/>
    </location>
</feature>
<dbReference type="Proteomes" id="UP000198211">
    <property type="component" value="Unassembled WGS sequence"/>
</dbReference>
<dbReference type="EMBL" id="NBNE01002821">
    <property type="protein sequence ID" value="OWZ09362.1"/>
    <property type="molecule type" value="Genomic_DNA"/>
</dbReference>
<feature type="compositionally biased region" description="Basic and acidic residues" evidence="1">
    <location>
        <begin position="195"/>
        <end position="222"/>
    </location>
</feature>
<dbReference type="AlphaFoldDB" id="A0A225VVJ3"/>
<feature type="compositionally biased region" description="Basic and acidic residues" evidence="1">
    <location>
        <begin position="165"/>
        <end position="185"/>
    </location>
</feature>
<reference evidence="3" key="1">
    <citation type="submission" date="2017-03" db="EMBL/GenBank/DDBJ databases">
        <title>Phytopthora megakarya and P. palmivora, two closely related causual agents of cacao black pod achieved similar genome size and gene model numbers by different mechanisms.</title>
        <authorList>
            <person name="Ali S."/>
            <person name="Shao J."/>
            <person name="Larry D.J."/>
            <person name="Kronmiller B."/>
            <person name="Shen D."/>
            <person name="Strem M.D."/>
            <person name="Melnick R.L."/>
            <person name="Guiltinan M.J."/>
            <person name="Tyler B.M."/>
            <person name="Meinhardt L.W."/>
            <person name="Bailey B.A."/>
        </authorList>
    </citation>
    <scope>NUCLEOTIDE SEQUENCE [LARGE SCALE GENOMIC DNA]</scope>
    <source>
        <strain evidence="3">zdho120</strain>
    </source>
</reference>
<evidence type="ECO:0000313" key="2">
    <source>
        <dbReference type="EMBL" id="OWZ09362.1"/>
    </source>
</evidence>
<gene>
    <name evidence="2" type="ORF">PHMEG_00017954</name>
</gene>